<dbReference type="EMBL" id="JAEHNZ010000002">
    <property type="protein sequence ID" value="MBK0396376.1"/>
    <property type="molecule type" value="Genomic_DNA"/>
</dbReference>
<keyword evidence="4" id="KW-1185">Reference proteome</keyword>
<dbReference type="Proteomes" id="UP000614058">
    <property type="component" value="Unassembled WGS sequence"/>
</dbReference>
<dbReference type="SUPFAM" id="SSF75620">
    <property type="entry name" value="Release factor"/>
    <property type="match status" value="1"/>
</dbReference>
<evidence type="ECO:0000259" key="2">
    <source>
        <dbReference type="PROSITE" id="PS00745"/>
    </source>
</evidence>
<evidence type="ECO:0000313" key="3">
    <source>
        <dbReference type="EMBL" id="MBK0396376.1"/>
    </source>
</evidence>
<sequence>MIYLQLSTGQSPAECQIFARFALRQILREAEAAGVAAELLSQTGSKHGILSATFAFNGAGAEALAQRWLGTLQWISDSPVRPKHPRKNWYIGVFRLPQIPALPDDDSIRFETCRAGGKGGQHVNKTDSAVRATHLATGVSVRVESGRSQHANKKRARELLALKLAEQHSAALGQHAANAHSQLYQVARGNPVRMFKGADFREQPVA</sequence>
<dbReference type="Gene3D" id="3.30.70.1660">
    <property type="match status" value="1"/>
</dbReference>
<evidence type="ECO:0000313" key="4">
    <source>
        <dbReference type="Proteomes" id="UP000614058"/>
    </source>
</evidence>
<protein>
    <submittedName>
        <fullName evidence="3">Peptide chain release factor H</fullName>
    </submittedName>
</protein>
<comment type="caution">
    <text evidence="3">The sequence shown here is derived from an EMBL/GenBank/DDBJ whole genome shotgun (WGS) entry which is preliminary data.</text>
</comment>
<dbReference type="InterPro" id="IPR017509">
    <property type="entry name" value="PrfH"/>
</dbReference>
<gene>
    <name evidence="3" type="ORF">JDW22_07255</name>
</gene>
<dbReference type="InterPro" id="IPR045853">
    <property type="entry name" value="Pep_chain_release_fac_I_sf"/>
</dbReference>
<organism evidence="3 4">
    <name type="scientific">Kingella bonacorsii</name>
    <dbReference type="NCBI Taxonomy" id="2796361"/>
    <lineage>
        <taxon>Bacteria</taxon>
        <taxon>Pseudomonadati</taxon>
        <taxon>Pseudomonadota</taxon>
        <taxon>Betaproteobacteria</taxon>
        <taxon>Neisseriales</taxon>
        <taxon>Neisseriaceae</taxon>
        <taxon>Kingella</taxon>
    </lineage>
</organism>
<dbReference type="InterPro" id="IPR000352">
    <property type="entry name" value="Pep_chain_release_fac_I"/>
</dbReference>
<feature type="domain" description="Prokaryotic-type class I peptide chain release factors" evidence="2">
    <location>
        <begin position="114"/>
        <end position="130"/>
    </location>
</feature>
<comment type="similarity">
    <text evidence="1">Belongs to the prokaryotic/mitochondrial release factor family.</text>
</comment>
<reference evidence="3 4" key="1">
    <citation type="journal article" date="2021" name="Pathogens">
        <title>Isolation and Characterization of Kingella bonacorsii sp. nov., A Novel Kingella Species Detected in a Stable Periodontitis Subject.</title>
        <authorList>
            <person name="Antezack A."/>
            <person name="Boxberger M."/>
            <person name="Rolland C."/>
            <person name="Monnet-Corti V."/>
            <person name="La Scola B."/>
        </authorList>
    </citation>
    <scope>NUCLEOTIDE SEQUENCE [LARGE SCALE GENOMIC DNA]</scope>
    <source>
        <strain evidence="3 4">Marseille-Q4569</strain>
    </source>
</reference>
<dbReference type="PROSITE" id="PS00745">
    <property type="entry name" value="RF_PROK_I"/>
    <property type="match status" value="1"/>
</dbReference>
<accession>A0ABS1BSW2</accession>
<dbReference type="Gene3D" id="3.30.160.20">
    <property type="match status" value="1"/>
</dbReference>
<dbReference type="RefSeq" id="WP_200522473.1">
    <property type="nucleotide sequence ID" value="NZ_JAEHNZ010000002.1"/>
</dbReference>
<name>A0ABS1BSW2_9NEIS</name>
<dbReference type="Pfam" id="PF00472">
    <property type="entry name" value="RF-1"/>
    <property type="match status" value="1"/>
</dbReference>
<proteinExistence type="inferred from homology"/>
<dbReference type="InterPro" id="IPR050057">
    <property type="entry name" value="Prokaryotic/Mito_RF"/>
</dbReference>
<dbReference type="PANTHER" id="PTHR43804">
    <property type="entry name" value="LD18447P"/>
    <property type="match status" value="1"/>
</dbReference>
<dbReference type="PANTHER" id="PTHR43804:SF9">
    <property type="entry name" value="PEPTIDE CHAIN RELEASE FACTOR HOMOLOG-RELATED"/>
    <property type="match status" value="1"/>
</dbReference>
<dbReference type="NCBIfam" id="TIGR03072">
    <property type="entry name" value="release_prfH"/>
    <property type="match status" value="1"/>
</dbReference>
<evidence type="ECO:0000256" key="1">
    <source>
        <dbReference type="ARBA" id="ARBA00010835"/>
    </source>
</evidence>